<evidence type="ECO:0000313" key="4">
    <source>
        <dbReference type="Proteomes" id="UP000014680"/>
    </source>
</evidence>
<dbReference type="OrthoDB" id="10257656at2759"/>
<gene>
    <name evidence="3" type="ORF">EIN_239270</name>
</gene>
<dbReference type="InterPro" id="IPR009030">
    <property type="entry name" value="Growth_fac_rcpt_cys_sf"/>
</dbReference>
<evidence type="ECO:0008006" key="5">
    <source>
        <dbReference type="Google" id="ProtNLM"/>
    </source>
</evidence>
<keyword evidence="2" id="KW-0732">Signal</keyword>
<name>A0A0A1UCR6_ENTIV</name>
<sequence length="154" mass="17242">MRTLILLTLTVFTAFSNNCNPPVYKCLSCKTQHGNECEKCEAEYYLKDNECDNCSGGCLNCSDADTCTKCKNGYYLYDKACTSCKYGCSECSDSKKCYDCFEGFILKKINAMLVLIIAQNVLMLILVKSANLVFILKKINAKQKSSVILQHLDV</sequence>
<dbReference type="Gene3D" id="2.10.220.10">
    <property type="entry name" value="Hormone Receptor, Insulin-like Growth Factor Receptor 1, Chain A, domain 2"/>
    <property type="match status" value="1"/>
</dbReference>
<organism evidence="3 4">
    <name type="scientific">Entamoeba invadens IP1</name>
    <dbReference type="NCBI Taxonomy" id="370355"/>
    <lineage>
        <taxon>Eukaryota</taxon>
        <taxon>Amoebozoa</taxon>
        <taxon>Evosea</taxon>
        <taxon>Archamoebae</taxon>
        <taxon>Mastigamoebida</taxon>
        <taxon>Entamoebidae</taxon>
        <taxon>Entamoeba</taxon>
    </lineage>
</organism>
<dbReference type="SUPFAM" id="SSF57184">
    <property type="entry name" value="Growth factor receptor domain"/>
    <property type="match status" value="1"/>
</dbReference>
<dbReference type="EMBL" id="KB206281">
    <property type="protein sequence ID" value="ELP93627.1"/>
    <property type="molecule type" value="Genomic_DNA"/>
</dbReference>
<evidence type="ECO:0000256" key="2">
    <source>
        <dbReference type="SAM" id="SignalP"/>
    </source>
</evidence>
<protein>
    <recommendedName>
        <fullName evidence="5">CXXC-rich protein</fullName>
    </recommendedName>
</protein>
<feature type="signal peptide" evidence="2">
    <location>
        <begin position="1"/>
        <end position="16"/>
    </location>
</feature>
<feature type="transmembrane region" description="Helical" evidence="1">
    <location>
        <begin position="111"/>
        <end position="136"/>
    </location>
</feature>
<accession>A0A0A1UCR6</accession>
<dbReference type="OMA" id="SCGLIND"/>
<keyword evidence="1" id="KW-1133">Transmembrane helix</keyword>
<keyword evidence="1" id="KW-0812">Transmembrane</keyword>
<keyword evidence="1" id="KW-0472">Membrane</keyword>
<reference evidence="3 4" key="1">
    <citation type="submission" date="2012-10" db="EMBL/GenBank/DDBJ databases">
        <authorList>
            <person name="Zafar N."/>
            <person name="Inman J."/>
            <person name="Hall N."/>
            <person name="Lorenzi H."/>
            <person name="Caler E."/>
        </authorList>
    </citation>
    <scope>NUCLEOTIDE SEQUENCE [LARGE SCALE GENOMIC DNA]</scope>
    <source>
        <strain evidence="3 4">IP1</strain>
    </source>
</reference>
<dbReference type="Proteomes" id="UP000014680">
    <property type="component" value="Unassembled WGS sequence"/>
</dbReference>
<dbReference type="GeneID" id="14892616"/>
<dbReference type="AlphaFoldDB" id="A0A0A1UCR6"/>
<keyword evidence="4" id="KW-1185">Reference proteome</keyword>
<proteinExistence type="predicted"/>
<evidence type="ECO:0000256" key="1">
    <source>
        <dbReference type="SAM" id="Phobius"/>
    </source>
</evidence>
<dbReference type="RefSeq" id="XP_004260398.1">
    <property type="nucleotide sequence ID" value="XM_004260350.1"/>
</dbReference>
<feature type="chain" id="PRO_5001991276" description="CXXC-rich protein" evidence="2">
    <location>
        <begin position="17"/>
        <end position="154"/>
    </location>
</feature>
<evidence type="ECO:0000313" key="3">
    <source>
        <dbReference type="EMBL" id="ELP93627.1"/>
    </source>
</evidence>
<dbReference type="KEGG" id="eiv:EIN_239270"/>
<dbReference type="VEuPathDB" id="AmoebaDB:EIN_239270"/>